<dbReference type="GO" id="GO:0005085">
    <property type="term" value="F:guanyl-nucleotide exchange factor activity"/>
    <property type="evidence" value="ECO:0007669"/>
    <property type="project" value="InterPro"/>
</dbReference>
<dbReference type="CDD" id="cd00160">
    <property type="entry name" value="RhoGEF"/>
    <property type="match status" value="1"/>
</dbReference>
<dbReference type="Proteomes" id="UP000313359">
    <property type="component" value="Unassembled WGS sequence"/>
</dbReference>
<reference evidence="3" key="1">
    <citation type="journal article" date="2018" name="Genome Biol. Evol.">
        <title>Genomics and development of Lentinus tigrinus, a white-rot wood-decaying mushroom with dimorphic fruiting bodies.</title>
        <authorList>
            <person name="Wu B."/>
            <person name="Xu Z."/>
            <person name="Knudson A."/>
            <person name="Carlson A."/>
            <person name="Chen N."/>
            <person name="Kovaka S."/>
            <person name="LaButti K."/>
            <person name="Lipzen A."/>
            <person name="Pennachio C."/>
            <person name="Riley R."/>
            <person name="Schakwitz W."/>
            <person name="Umezawa K."/>
            <person name="Ohm R.A."/>
            <person name="Grigoriev I.V."/>
            <person name="Nagy L.G."/>
            <person name="Gibbons J."/>
            <person name="Hibbett D."/>
        </authorList>
    </citation>
    <scope>NUCLEOTIDE SEQUENCE [LARGE SCALE GENOMIC DNA]</scope>
    <source>
        <strain evidence="3">ALCF2SS1-6</strain>
    </source>
</reference>
<proteinExistence type="predicted"/>
<dbReference type="OrthoDB" id="10256089at2759"/>
<feature type="compositionally biased region" description="Low complexity" evidence="1">
    <location>
        <begin position="66"/>
        <end position="79"/>
    </location>
</feature>
<feature type="compositionally biased region" description="Basic and acidic residues" evidence="1">
    <location>
        <begin position="784"/>
        <end position="803"/>
    </location>
</feature>
<feature type="compositionally biased region" description="Basic residues" evidence="1">
    <location>
        <begin position="804"/>
        <end position="814"/>
    </location>
</feature>
<feature type="compositionally biased region" description="Pro residues" evidence="1">
    <location>
        <begin position="80"/>
        <end position="94"/>
    </location>
</feature>
<sequence length="1061" mass="114698">MSMALAASAMEEELPVRERISSGGATEEQNQSRSTEMSSLSESRTASGPRSCRVDSSGPPEDFRLSTTSSTSTSSSFAPSSPPTTSPPIPPRSPLRPNGRTARGPPPSAYPPDTPNPDLDSDSGEMPLLHSRSFGSLSGLLDQSLSASSSHRPTTPDKPLPLTPQPSGSMPLSREPEEDDDDTLLPAVSASPRSSATAAMSKRNHALVELLTSERAYAGDLALIRDIHIPLALGQPAPFSATPATPPGSSASSSRTLSTASDSSAASYLSVGGPPMTREDTKIIFNNVSELAVFADEFAELLEEALGDVLDGGTGPDCVGQLFLQIIPTLEPLYHTYITKHPTAIEHLEKLPQTPALAAYLSQTRTLASSLSHAWDLPSLLIKPVQRLMKYPLLLKTISAETPLAHPDKDNIDAAIKALEGVTRGVNEGRRMREVVREVLTGTPATTTPQKGEAKAKKKGLSVGVAASVSLGRMKSLRSAAAKAKEGQEAHMEGEAVKEMAVELRRQEDFLRKFAKDSVKWADAVRGLMLALEEWAQSFGRVIWMGSEDIPSEAFEAFLELINEQLLPVCDETKDSITDRLIPLISSLVDSTTAPLRLLEAMDTLEPLHYGLMHITIKTRQSEQLLEASRSYCALRGQLFLELPTYLKLLDHGISACMRRFAGIQQSFYSNVRDRWSELWDALKVDEEANAGAPETLRVWWSRFAEVEAQIQGLNIVRPMEKKPPPEKLRLKPQGKHRESDAASTAVASSILAALDPLNIPHPSPSTSSFHAPGPTSAKARSVHSAESENYGRLERKSQESLHSKKSGKSRRPSSSRGNSMAGSTLVDEPAYGYPVPPLAALTPSASASKPTYHRTPSMPISPTPLHKAHSTGRFLDAPDHHHASPSSSNPSLNTLLPDEGRGRPSRKPSFRRRLTDSFRTTSGADTRHRRSPSLPAYNGNGNGNGSTTPSPSPNKSTFAPPPSTTTTSRRPRTSGGQIPALYECRVIHPCEPPPGVAYRETPFFTLRVDDVYEILQEAGHPSTHRDLPLYVDDGEDCLLLARNEAGDIGWVLASFLLPVD</sequence>
<dbReference type="SUPFAM" id="SSF103657">
    <property type="entry name" value="BAR/IMD domain-like"/>
    <property type="match status" value="1"/>
</dbReference>
<dbReference type="InterPro" id="IPR000219">
    <property type="entry name" value="DH_dom"/>
</dbReference>
<dbReference type="InterPro" id="IPR051492">
    <property type="entry name" value="Dynamin-Rho_GEF"/>
</dbReference>
<feature type="region of interest" description="Disordered" evidence="1">
    <location>
        <begin position="843"/>
        <end position="977"/>
    </location>
</feature>
<evidence type="ECO:0000313" key="3">
    <source>
        <dbReference type="EMBL" id="RPD57836.1"/>
    </source>
</evidence>
<dbReference type="SMART" id="SM00325">
    <property type="entry name" value="RhoGEF"/>
    <property type="match status" value="1"/>
</dbReference>
<feature type="compositionally biased region" description="Low complexity" evidence="1">
    <location>
        <begin position="885"/>
        <end position="898"/>
    </location>
</feature>
<name>A0A5C2S928_9APHY</name>
<keyword evidence="4" id="KW-1185">Reference proteome</keyword>
<dbReference type="PANTHER" id="PTHR22834:SF20">
    <property type="entry name" value="SH3 DOMAIN-CONTAINING PROTEIN"/>
    <property type="match status" value="1"/>
</dbReference>
<dbReference type="Pfam" id="PF00621">
    <property type="entry name" value="RhoGEF"/>
    <property type="match status" value="1"/>
</dbReference>
<organism evidence="3 4">
    <name type="scientific">Lentinus tigrinus ALCF2SS1-6</name>
    <dbReference type="NCBI Taxonomy" id="1328759"/>
    <lineage>
        <taxon>Eukaryota</taxon>
        <taxon>Fungi</taxon>
        <taxon>Dikarya</taxon>
        <taxon>Basidiomycota</taxon>
        <taxon>Agaricomycotina</taxon>
        <taxon>Agaricomycetes</taxon>
        <taxon>Polyporales</taxon>
        <taxon>Polyporaceae</taxon>
        <taxon>Lentinus</taxon>
    </lineage>
</organism>
<gene>
    <name evidence="3" type="ORF">L227DRAFT_577532</name>
</gene>
<dbReference type="SUPFAM" id="SSF48065">
    <property type="entry name" value="DBL homology domain (DH-domain)"/>
    <property type="match status" value="1"/>
</dbReference>
<protein>
    <recommendedName>
        <fullName evidence="2">DH domain-containing protein</fullName>
    </recommendedName>
</protein>
<dbReference type="PANTHER" id="PTHR22834">
    <property type="entry name" value="NUCLEAR FUSION PROTEIN FUS2"/>
    <property type="match status" value="1"/>
</dbReference>
<feature type="compositionally biased region" description="Low complexity" evidence="1">
    <location>
        <begin position="133"/>
        <end position="150"/>
    </location>
</feature>
<dbReference type="STRING" id="1328759.A0A5C2S928"/>
<feature type="compositionally biased region" description="Low complexity" evidence="1">
    <location>
        <begin position="32"/>
        <end position="45"/>
    </location>
</feature>
<feature type="region of interest" description="Disordered" evidence="1">
    <location>
        <begin position="718"/>
        <end position="745"/>
    </location>
</feature>
<evidence type="ECO:0000313" key="4">
    <source>
        <dbReference type="Proteomes" id="UP000313359"/>
    </source>
</evidence>
<dbReference type="InterPro" id="IPR035899">
    <property type="entry name" value="DBL_dom_sf"/>
</dbReference>
<feature type="compositionally biased region" description="Low complexity" evidence="1">
    <location>
        <begin position="946"/>
        <end position="958"/>
    </location>
</feature>
<evidence type="ECO:0000256" key="1">
    <source>
        <dbReference type="SAM" id="MobiDB-lite"/>
    </source>
</evidence>
<dbReference type="Gene3D" id="1.20.900.10">
    <property type="entry name" value="Dbl homology (DH) domain"/>
    <property type="match status" value="1"/>
</dbReference>
<evidence type="ECO:0000259" key="2">
    <source>
        <dbReference type="PROSITE" id="PS50010"/>
    </source>
</evidence>
<accession>A0A5C2S928</accession>
<dbReference type="PROSITE" id="PS50010">
    <property type="entry name" value="DH_2"/>
    <property type="match status" value="1"/>
</dbReference>
<feature type="compositionally biased region" description="Pro residues" evidence="1">
    <location>
        <begin position="104"/>
        <end position="115"/>
    </location>
</feature>
<dbReference type="Gene3D" id="1.20.1270.60">
    <property type="entry name" value="Arfaptin homology (AH) domain/BAR domain"/>
    <property type="match status" value="1"/>
</dbReference>
<dbReference type="GO" id="GO:0031991">
    <property type="term" value="P:regulation of actomyosin contractile ring contraction"/>
    <property type="evidence" value="ECO:0007669"/>
    <property type="project" value="TreeGrafter"/>
</dbReference>
<feature type="compositionally biased region" description="Basic and acidic residues" evidence="1">
    <location>
        <begin position="719"/>
        <end position="741"/>
    </location>
</feature>
<dbReference type="AlphaFoldDB" id="A0A5C2S928"/>
<dbReference type="GO" id="GO:0032955">
    <property type="term" value="P:regulation of division septum assembly"/>
    <property type="evidence" value="ECO:0007669"/>
    <property type="project" value="TreeGrafter"/>
</dbReference>
<feature type="compositionally biased region" description="Basic residues" evidence="1">
    <location>
        <begin position="904"/>
        <end position="913"/>
    </location>
</feature>
<feature type="region of interest" description="Disordered" evidence="1">
    <location>
        <begin position="1"/>
        <end position="198"/>
    </location>
</feature>
<dbReference type="InterPro" id="IPR027267">
    <property type="entry name" value="AH/BAR_dom_sf"/>
</dbReference>
<feature type="region of interest" description="Disordered" evidence="1">
    <location>
        <begin position="758"/>
        <end position="826"/>
    </location>
</feature>
<feature type="domain" description="DH" evidence="2">
    <location>
        <begin position="202"/>
        <end position="429"/>
    </location>
</feature>
<dbReference type="GO" id="GO:0005737">
    <property type="term" value="C:cytoplasm"/>
    <property type="evidence" value="ECO:0007669"/>
    <property type="project" value="TreeGrafter"/>
</dbReference>
<dbReference type="EMBL" id="ML122278">
    <property type="protein sequence ID" value="RPD57836.1"/>
    <property type="molecule type" value="Genomic_DNA"/>
</dbReference>